<gene>
    <name evidence="1" type="ORF">PI172_1966</name>
</gene>
<dbReference type="AlphaFoldDB" id="A0AAD1F7X4"/>
<sequence length="56" mass="6318">MLPTCRLWNELFPPETRGAGGVGVVEMDNEVSAKPLFQVMNFTTNSHILNRKTKKN</sequence>
<proteinExistence type="predicted"/>
<protein>
    <submittedName>
        <fullName evidence="1">Uncharacterized protein</fullName>
    </submittedName>
</protein>
<name>A0AAD1F7X4_PREIN</name>
<reference evidence="1 2" key="1">
    <citation type="submission" date="2015-07" db="EMBL/GenBank/DDBJ databases">
        <title>Complete genome sequence of Prevotella intermedia strain 17-2.</title>
        <authorList>
            <person name="Nambu T."/>
        </authorList>
    </citation>
    <scope>NUCLEOTIDE SEQUENCE [LARGE SCALE GENOMIC DNA]</scope>
    <source>
        <strain evidence="1 2">17-2</strain>
    </source>
</reference>
<dbReference type="Proteomes" id="UP000067008">
    <property type="component" value="Chromosome 1"/>
</dbReference>
<organism evidence="1 2">
    <name type="scientific">Prevotella intermedia</name>
    <dbReference type="NCBI Taxonomy" id="28131"/>
    <lineage>
        <taxon>Bacteria</taxon>
        <taxon>Pseudomonadati</taxon>
        <taxon>Bacteroidota</taxon>
        <taxon>Bacteroidia</taxon>
        <taxon>Bacteroidales</taxon>
        <taxon>Prevotellaceae</taxon>
        <taxon>Prevotella</taxon>
    </lineage>
</organism>
<accession>A0AAD1F7X4</accession>
<evidence type="ECO:0000313" key="2">
    <source>
        <dbReference type="Proteomes" id="UP000067008"/>
    </source>
</evidence>
<dbReference type="EMBL" id="AP014926">
    <property type="protein sequence ID" value="BAR96694.1"/>
    <property type="molecule type" value="Genomic_DNA"/>
</dbReference>
<evidence type="ECO:0000313" key="1">
    <source>
        <dbReference type="EMBL" id="BAR96694.1"/>
    </source>
</evidence>